<keyword evidence="3" id="KW-0804">Transcription</keyword>
<dbReference type="GO" id="GO:0003677">
    <property type="term" value="F:DNA binding"/>
    <property type="evidence" value="ECO:0007669"/>
    <property type="project" value="InterPro"/>
</dbReference>
<name>A0A9J5X1L3_SOLCO</name>
<feature type="domain" description="HTH myb-type" evidence="6">
    <location>
        <begin position="1"/>
        <end position="43"/>
    </location>
</feature>
<gene>
    <name evidence="7" type="ORF">H5410_051952</name>
</gene>
<dbReference type="Gene3D" id="1.10.10.60">
    <property type="entry name" value="Homeodomain-like"/>
    <property type="match status" value="1"/>
</dbReference>
<dbReference type="GO" id="GO:0005634">
    <property type="term" value="C:nucleus"/>
    <property type="evidence" value="ECO:0007669"/>
    <property type="project" value="UniProtKB-SubCell"/>
</dbReference>
<accession>A0A9J5X1L3</accession>
<evidence type="ECO:0000259" key="6">
    <source>
        <dbReference type="PROSITE" id="PS51294"/>
    </source>
</evidence>
<reference evidence="7 8" key="1">
    <citation type="submission" date="2020-09" db="EMBL/GenBank/DDBJ databases">
        <title>De no assembly of potato wild relative species, Solanum commersonii.</title>
        <authorList>
            <person name="Cho K."/>
        </authorList>
    </citation>
    <scope>NUCLEOTIDE SEQUENCE [LARGE SCALE GENOMIC DNA]</scope>
    <source>
        <strain evidence="7">LZ3.2</strain>
        <tissue evidence="7">Leaf</tissue>
    </source>
</reference>
<evidence type="ECO:0000313" key="7">
    <source>
        <dbReference type="EMBL" id="KAG5581325.1"/>
    </source>
</evidence>
<dbReference type="PANTHER" id="PTHR31442:SF32">
    <property type="entry name" value="TWO-COMPONENT RESPONSE REGULATOR ORR21-LIKE"/>
    <property type="match status" value="1"/>
</dbReference>
<evidence type="ECO:0000256" key="1">
    <source>
        <dbReference type="ARBA" id="ARBA00004123"/>
    </source>
</evidence>
<dbReference type="OrthoDB" id="1675439at2759"/>
<organism evidence="7 8">
    <name type="scientific">Solanum commersonii</name>
    <name type="common">Commerson's wild potato</name>
    <name type="synonym">Commerson's nightshade</name>
    <dbReference type="NCBI Taxonomy" id="4109"/>
    <lineage>
        <taxon>Eukaryota</taxon>
        <taxon>Viridiplantae</taxon>
        <taxon>Streptophyta</taxon>
        <taxon>Embryophyta</taxon>
        <taxon>Tracheophyta</taxon>
        <taxon>Spermatophyta</taxon>
        <taxon>Magnoliopsida</taxon>
        <taxon>eudicotyledons</taxon>
        <taxon>Gunneridae</taxon>
        <taxon>Pentapetalae</taxon>
        <taxon>asterids</taxon>
        <taxon>lamiids</taxon>
        <taxon>Solanales</taxon>
        <taxon>Solanaceae</taxon>
        <taxon>Solanoideae</taxon>
        <taxon>Solaneae</taxon>
        <taxon>Solanum</taxon>
    </lineage>
</organism>
<dbReference type="AlphaFoldDB" id="A0A9J5X1L3"/>
<dbReference type="InterPro" id="IPR009057">
    <property type="entry name" value="Homeodomain-like_sf"/>
</dbReference>
<dbReference type="InterPro" id="IPR044841">
    <property type="entry name" value="LUX/BOA-like"/>
</dbReference>
<dbReference type="GO" id="GO:0003700">
    <property type="term" value="F:DNA-binding transcription factor activity"/>
    <property type="evidence" value="ECO:0007669"/>
    <property type="project" value="InterPro"/>
</dbReference>
<keyword evidence="8" id="KW-1185">Reference proteome</keyword>
<dbReference type="InterPro" id="IPR017930">
    <property type="entry name" value="Myb_dom"/>
</dbReference>
<dbReference type="PANTHER" id="PTHR31442">
    <property type="entry name" value="HOMEODOMAIN-LIKE SUPERFAMILY PROTEIN-RELATED"/>
    <property type="match status" value="1"/>
</dbReference>
<evidence type="ECO:0000313" key="8">
    <source>
        <dbReference type="Proteomes" id="UP000824120"/>
    </source>
</evidence>
<dbReference type="PROSITE" id="PS51294">
    <property type="entry name" value="HTH_MYB"/>
    <property type="match status" value="1"/>
</dbReference>
<evidence type="ECO:0000256" key="4">
    <source>
        <dbReference type="ARBA" id="ARBA00023242"/>
    </source>
</evidence>
<feature type="compositionally biased region" description="Low complexity" evidence="5">
    <location>
        <begin position="47"/>
        <end position="57"/>
    </location>
</feature>
<evidence type="ECO:0000256" key="2">
    <source>
        <dbReference type="ARBA" id="ARBA00023015"/>
    </source>
</evidence>
<comment type="subcellular location">
    <subcellularLocation>
        <location evidence="1">Nucleus</location>
    </subcellularLocation>
</comment>
<dbReference type="NCBIfam" id="TIGR01557">
    <property type="entry name" value="myb_SHAQKYF"/>
    <property type="match status" value="1"/>
</dbReference>
<dbReference type="InterPro" id="IPR006447">
    <property type="entry name" value="Myb_dom_plants"/>
</dbReference>
<keyword evidence="2" id="KW-0805">Transcription regulation</keyword>
<comment type="caution">
    <text evidence="7">The sequence shown here is derived from an EMBL/GenBank/DDBJ whole genome shotgun (WGS) entry which is preliminary data.</text>
</comment>
<evidence type="ECO:0000256" key="5">
    <source>
        <dbReference type="SAM" id="MobiDB-lite"/>
    </source>
</evidence>
<keyword evidence="4" id="KW-0539">Nucleus</keyword>
<dbReference type="SUPFAM" id="SSF46689">
    <property type="entry name" value="Homeodomain-like"/>
    <property type="match status" value="1"/>
</dbReference>
<proteinExistence type="predicted"/>
<protein>
    <recommendedName>
        <fullName evidence="6">HTH myb-type domain-containing protein</fullName>
    </recommendedName>
</protein>
<evidence type="ECO:0000256" key="3">
    <source>
        <dbReference type="ARBA" id="ARBA00023163"/>
    </source>
</evidence>
<dbReference type="EMBL" id="JACXVP010000010">
    <property type="protein sequence ID" value="KAG5581325.1"/>
    <property type="molecule type" value="Genomic_DNA"/>
</dbReference>
<sequence length="164" mass="18756">MECLVQLGEGRCYPKDIVEVMDVHGLTRMQVASHLQERKSSLRPLVQESSSDSQQKSSNRKYGIMPRLQNNILNQIQRGPEFPFSTLNTNNIFAKGESSIQEKIYPPQYQVQPHYSNIDNSLNNPFLFVRNNVGGVLQQCQHRPLLDMFDSQRLSDPIIGNILI</sequence>
<dbReference type="Proteomes" id="UP000824120">
    <property type="component" value="Chromosome 10"/>
</dbReference>
<feature type="region of interest" description="Disordered" evidence="5">
    <location>
        <begin position="38"/>
        <end position="61"/>
    </location>
</feature>